<keyword evidence="5" id="KW-1185">Reference proteome</keyword>
<accession>A0A8S4PX90</accession>
<dbReference type="Pfam" id="PF25000">
    <property type="entry name" value="DUF7779"/>
    <property type="match status" value="1"/>
</dbReference>
<evidence type="ECO:0000313" key="5">
    <source>
        <dbReference type="Proteomes" id="UP000749559"/>
    </source>
</evidence>
<dbReference type="Proteomes" id="UP000749559">
    <property type="component" value="Unassembled WGS sequence"/>
</dbReference>
<dbReference type="InterPro" id="IPR012334">
    <property type="entry name" value="Pectin_lyas_fold"/>
</dbReference>
<dbReference type="InterPro" id="IPR019734">
    <property type="entry name" value="TPR_rpt"/>
</dbReference>
<feature type="domain" description="DUF7779" evidence="3">
    <location>
        <begin position="146"/>
        <end position="231"/>
    </location>
</feature>
<dbReference type="InterPro" id="IPR039448">
    <property type="entry name" value="Beta_helix"/>
</dbReference>
<dbReference type="PANTHER" id="PTHR46423:SF1">
    <property type="entry name" value="RNA POLYMERASE II-ASSOCIATED PROTEIN 3"/>
    <property type="match status" value="1"/>
</dbReference>
<dbReference type="SUPFAM" id="SSF51126">
    <property type="entry name" value="Pectin lyase-like"/>
    <property type="match status" value="1"/>
</dbReference>
<proteinExistence type="predicted"/>
<dbReference type="PANTHER" id="PTHR46423">
    <property type="entry name" value="RNA POLYMERASE II-ASSOCIATED PROTEIN 3"/>
    <property type="match status" value="1"/>
</dbReference>
<dbReference type="InterPro" id="IPR056681">
    <property type="entry name" value="DUF7779"/>
</dbReference>
<comment type="caution">
    <text evidence="4">The sequence shown here is derived from an EMBL/GenBank/DDBJ whole genome shotgun (WGS) entry which is preliminary data.</text>
</comment>
<sequence>MKTLLMGSWRRESKGHIIVTTRREPIELQQDIRIEESACVPVGPFTMEESISFMVKRSGYSLNECLQQLVQDLGFLPLALEQAAVHIKQRKYSYEVYLREFQQKRLKWLKKEATAPHAETSKERLAVKMTWKMNFEYVEAISEEEDMGNTASVIMKVMPFLHADDIPIEVINEGNPPVEDEDLSLNLSSSVDIKEAVSVLTKFSLFTKCTQNSLSVHRLVQEVIRDQLSRDCESGHILKIAVSMLNKALDNTDSPKPIITGVKKNATNRVSLNLWSRLALQACSLRDHVKQFNGRKGRKGSELLISEPILRIIYESSIFHSVNQRQSEALCAQGEKNTMMTYLDSLDQGKIEFYIEVKIPILEDQRKRIEECMKSESSVIKDQTKSDELRGLGNTNFKDGNFHAAISCYTESINIATEETSKVLSNRSLSYLRKEEYEKCLQDANSCLSLDFESWKANCWKSYALHNLWRIETDQFHGALQPMSFEPSVPQDINTSSYTRSMGYAAAAMASYQHPESSLEYKMKLYYPIINYCVVHDTMSLQMAWLPTNRPYTTIFLQPNTYTTPLITMQSTQMVGLSPTGVHIVVQPGRIANPSKDVRNIHFENLNFKGHQIMIFGGEVASFINCSFANGEEACDEYPFCKGGNGCKSLTANECLQKSESKRKELLKNFARFASGEINKEQFCDGGLIGEFARVGERGSPGLAAGEGGVVIVRDSHFNRCGGGGMLVDGRGSFGEMDGCIVESCRQDGIEVRNGGSLIVNNCDIKNNHNRIIG</sequence>
<dbReference type="AlphaFoldDB" id="A0A8S4PX90"/>
<keyword evidence="1" id="KW-0802">TPR repeat</keyword>
<protein>
    <submittedName>
        <fullName evidence="4">Uncharacterized protein</fullName>
    </submittedName>
</protein>
<name>A0A8S4PX90_OWEFU</name>
<dbReference type="Gene3D" id="2.160.20.10">
    <property type="entry name" value="Single-stranded right-handed beta-helix, Pectin lyase-like"/>
    <property type="match status" value="1"/>
</dbReference>
<gene>
    <name evidence="4" type="ORF">OFUS_LOCUS22102</name>
</gene>
<organism evidence="4 5">
    <name type="scientific">Owenia fusiformis</name>
    <name type="common">Polychaete worm</name>
    <dbReference type="NCBI Taxonomy" id="6347"/>
    <lineage>
        <taxon>Eukaryota</taxon>
        <taxon>Metazoa</taxon>
        <taxon>Spiralia</taxon>
        <taxon>Lophotrochozoa</taxon>
        <taxon>Annelida</taxon>
        <taxon>Polychaeta</taxon>
        <taxon>Sedentaria</taxon>
        <taxon>Canalipalpata</taxon>
        <taxon>Sabellida</taxon>
        <taxon>Oweniida</taxon>
        <taxon>Oweniidae</taxon>
        <taxon>Owenia</taxon>
    </lineage>
</organism>
<dbReference type="InterPro" id="IPR011050">
    <property type="entry name" value="Pectin_lyase_fold/virulence"/>
</dbReference>
<dbReference type="SUPFAM" id="SSF48452">
    <property type="entry name" value="TPR-like"/>
    <property type="match status" value="1"/>
</dbReference>
<evidence type="ECO:0000313" key="4">
    <source>
        <dbReference type="EMBL" id="CAH1797890.1"/>
    </source>
</evidence>
<dbReference type="GO" id="GO:0101031">
    <property type="term" value="C:protein folding chaperone complex"/>
    <property type="evidence" value="ECO:0007669"/>
    <property type="project" value="TreeGrafter"/>
</dbReference>
<evidence type="ECO:0000259" key="3">
    <source>
        <dbReference type="Pfam" id="PF25000"/>
    </source>
</evidence>
<dbReference type="OrthoDB" id="6088515at2759"/>
<dbReference type="InterPro" id="IPR011990">
    <property type="entry name" value="TPR-like_helical_dom_sf"/>
</dbReference>
<dbReference type="Pfam" id="PF13229">
    <property type="entry name" value="Beta_helix"/>
    <property type="match status" value="1"/>
</dbReference>
<dbReference type="InterPro" id="IPR051966">
    <property type="entry name" value="RPAP3"/>
</dbReference>
<dbReference type="SMART" id="SM00028">
    <property type="entry name" value="TPR"/>
    <property type="match status" value="2"/>
</dbReference>
<evidence type="ECO:0000256" key="1">
    <source>
        <dbReference type="ARBA" id="ARBA00022803"/>
    </source>
</evidence>
<feature type="domain" description="Right handed beta helix" evidence="2">
    <location>
        <begin position="702"/>
        <end position="769"/>
    </location>
</feature>
<dbReference type="Gene3D" id="1.25.40.10">
    <property type="entry name" value="Tetratricopeptide repeat domain"/>
    <property type="match status" value="1"/>
</dbReference>
<reference evidence="4" key="1">
    <citation type="submission" date="2022-03" db="EMBL/GenBank/DDBJ databases">
        <authorList>
            <person name="Martin C."/>
        </authorList>
    </citation>
    <scope>NUCLEOTIDE SEQUENCE</scope>
</reference>
<evidence type="ECO:0000259" key="2">
    <source>
        <dbReference type="Pfam" id="PF13229"/>
    </source>
</evidence>
<dbReference type="EMBL" id="CAIIXF020000010">
    <property type="protein sequence ID" value="CAH1797890.1"/>
    <property type="molecule type" value="Genomic_DNA"/>
</dbReference>